<dbReference type="PANTHER" id="PTHR47331:SF1">
    <property type="entry name" value="GAG-LIKE PROTEIN"/>
    <property type="match status" value="1"/>
</dbReference>
<proteinExistence type="predicted"/>
<evidence type="ECO:0000256" key="1">
    <source>
        <dbReference type="SAM" id="MobiDB-lite"/>
    </source>
</evidence>
<dbReference type="PANTHER" id="PTHR47331">
    <property type="entry name" value="PHD-TYPE DOMAIN-CONTAINING PROTEIN"/>
    <property type="match status" value="1"/>
</dbReference>
<sequence length="459" mass="53145">MPKLAEDGRNMNVFASKIVNCVASIKALEKPQYLYSPELVNKIVDKLNLYMKYKWFEFNAHCNQNEPDMLKISRFLQEMNDQCGYMNSCETRKEDRFIKRNEFKRRPTNATAIRHDSDVDNDNENRHREPRVETTAIITNDERRRTFDKNSKKSCPICRKEHYLKDCATFTALPIDERWERAKKAHVCFRCLSNTHYRSECRARPCGKDGCKKTHHKLLHQDRASTDETNGQISSINVLLKRKSVLKIIPVEISGPLGRLETYALLDEFHAKSSKRTERSTGRFVHTKLGWYCTAGRIGIARPVHVINYIAREPSAEDEIEKKARRTCRDREPEARAESASIGDHTERTPRSHLEDEKRHVEFSLNLRNCPREVIQGYRPPTKREVTSAVMSVFDPIDKLEIPRCNSVSHRRGASRFTDASEKAYSAAVYWLEKIKTAARRISGGESPGSPSNPYRYHV</sequence>
<dbReference type="Proteomes" id="UP000299102">
    <property type="component" value="Unassembled WGS sequence"/>
</dbReference>
<name>A0A4C1ZE24_EUMVA</name>
<dbReference type="AlphaFoldDB" id="A0A4C1ZE24"/>
<feature type="compositionally biased region" description="Basic and acidic residues" evidence="1">
    <location>
        <begin position="344"/>
        <end position="357"/>
    </location>
</feature>
<feature type="compositionally biased region" description="Basic and acidic residues" evidence="1">
    <location>
        <begin position="327"/>
        <end position="337"/>
    </location>
</feature>
<organism evidence="2 3">
    <name type="scientific">Eumeta variegata</name>
    <name type="common">Bagworm moth</name>
    <name type="synonym">Eumeta japonica</name>
    <dbReference type="NCBI Taxonomy" id="151549"/>
    <lineage>
        <taxon>Eukaryota</taxon>
        <taxon>Metazoa</taxon>
        <taxon>Ecdysozoa</taxon>
        <taxon>Arthropoda</taxon>
        <taxon>Hexapoda</taxon>
        <taxon>Insecta</taxon>
        <taxon>Pterygota</taxon>
        <taxon>Neoptera</taxon>
        <taxon>Endopterygota</taxon>
        <taxon>Lepidoptera</taxon>
        <taxon>Glossata</taxon>
        <taxon>Ditrysia</taxon>
        <taxon>Tineoidea</taxon>
        <taxon>Psychidae</taxon>
        <taxon>Oiketicinae</taxon>
        <taxon>Eumeta</taxon>
    </lineage>
</organism>
<evidence type="ECO:0000313" key="2">
    <source>
        <dbReference type="EMBL" id="GBP84845.1"/>
    </source>
</evidence>
<dbReference type="EMBL" id="BGZK01001701">
    <property type="protein sequence ID" value="GBP84845.1"/>
    <property type="molecule type" value="Genomic_DNA"/>
</dbReference>
<dbReference type="OrthoDB" id="8037279at2759"/>
<accession>A0A4C1ZE24</accession>
<feature type="region of interest" description="Disordered" evidence="1">
    <location>
        <begin position="321"/>
        <end position="357"/>
    </location>
</feature>
<reference evidence="2 3" key="1">
    <citation type="journal article" date="2019" name="Commun. Biol.">
        <title>The bagworm genome reveals a unique fibroin gene that provides high tensile strength.</title>
        <authorList>
            <person name="Kono N."/>
            <person name="Nakamura H."/>
            <person name="Ohtoshi R."/>
            <person name="Tomita M."/>
            <person name="Numata K."/>
            <person name="Arakawa K."/>
        </authorList>
    </citation>
    <scope>NUCLEOTIDE SEQUENCE [LARGE SCALE GENOMIC DNA]</scope>
</reference>
<gene>
    <name evidence="2" type="ORF">EVAR_69421_1</name>
</gene>
<comment type="caution">
    <text evidence="2">The sequence shown here is derived from an EMBL/GenBank/DDBJ whole genome shotgun (WGS) entry which is preliminary data.</text>
</comment>
<evidence type="ECO:0000313" key="3">
    <source>
        <dbReference type="Proteomes" id="UP000299102"/>
    </source>
</evidence>
<keyword evidence="3" id="KW-1185">Reference proteome</keyword>
<protein>
    <submittedName>
        <fullName evidence="2">Uncharacterized protein</fullName>
    </submittedName>
</protein>